<dbReference type="PANTHER" id="PTHR11746">
    <property type="entry name" value="O-METHYLTRANSFERASE"/>
    <property type="match status" value="1"/>
</dbReference>
<evidence type="ECO:0000259" key="7">
    <source>
        <dbReference type="Pfam" id="PF08100"/>
    </source>
</evidence>
<dbReference type="SMR" id="A0A097ZL30"/>
<evidence type="ECO:0000256" key="4">
    <source>
        <dbReference type="ARBA" id="ARBA00034481"/>
    </source>
</evidence>
<comment type="similarity">
    <text evidence="4">Belongs to the class I-like SAM-binding methyltransferase superfamily. Cation-independent O-methyltransferase family. COMT subfamily.</text>
</comment>
<dbReference type="Gene3D" id="1.10.10.10">
    <property type="entry name" value="Winged helix-like DNA-binding domain superfamily/Winged helix DNA-binding domain"/>
    <property type="match status" value="1"/>
</dbReference>
<keyword evidence="3" id="KW-0949">S-adenosyl-L-methionine</keyword>
<keyword evidence="2 8" id="KW-0808">Transferase</keyword>
<gene>
    <name evidence="8" type="primary">FkOMT72</name>
</gene>
<sequence length="361" mass="40053">MDSSQKQSKISREEEDILRVLHLPSGLYLPMILKAAIELDLFEIMAKAGPEAQLSSDEIAAAISSQNHHAPALIDRIMRFLASHSILNCSISGGEDGIVKRLYGLEPICKHFVRNEYGTSLGSLLLLPIDKVMVLPWYNLKDAILEGGAPFDKAHGMHIFDYASTDSRFNKVLNNAMYGFTTMAVRKILDVYNGFEGVKEMVDVGGGLGATLNLITSKYPNIRGINFDLPHVIKDAPTYAGVEHVGGDMFESVPKGEVIFMKWILHDWSDEHCLKLLKNCWKALPETGKVILVDGVLPVYPETDLVSKICFHSDVAMMTVNPGGKERTKDEIEKLAKSAGFADLKLICLVNCDWIIELYKN</sequence>
<dbReference type="GO" id="GO:0008757">
    <property type="term" value="F:S-adenosylmethionine-dependent methyltransferase activity"/>
    <property type="evidence" value="ECO:0007669"/>
    <property type="project" value="UniProtKB-ARBA"/>
</dbReference>
<dbReference type="AlphaFoldDB" id="A0A097ZL30"/>
<evidence type="ECO:0000256" key="3">
    <source>
        <dbReference type="ARBA" id="ARBA00022691"/>
    </source>
</evidence>
<evidence type="ECO:0000256" key="5">
    <source>
        <dbReference type="PIRSR" id="PIRSR005739-1"/>
    </source>
</evidence>
<feature type="active site" description="Proton acceptor" evidence="5">
    <location>
        <position position="266"/>
    </location>
</feature>
<protein>
    <submittedName>
        <fullName evidence="8">Matairesinol O-methyltransferase</fullName>
    </submittedName>
</protein>
<accession>A0A097ZL30</accession>
<dbReference type="InterPro" id="IPR016461">
    <property type="entry name" value="COMT-like"/>
</dbReference>
<proteinExistence type="inferred from homology"/>
<dbReference type="Pfam" id="PF00891">
    <property type="entry name" value="Methyltransf_2"/>
    <property type="match status" value="1"/>
</dbReference>
<feature type="domain" description="O-methyltransferase dimerisation" evidence="7">
    <location>
        <begin position="22"/>
        <end position="114"/>
    </location>
</feature>
<evidence type="ECO:0000256" key="1">
    <source>
        <dbReference type="ARBA" id="ARBA00022603"/>
    </source>
</evidence>
<dbReference type="InterPro" id="IPR036388">
    <property type="entry name" value="WH-like_DNA-bd_sf"/>
</dbReference>
<feature type="domain" description="O-methyltransferase C-terminal" evidence="6">
    <location>
        <begin position="137"/>
        <end position="342"/>
    </location>
</feature>
<dbReference type="PROSITE" id="PS51683">
    <property type="entry name" value="SAM_OMT_II"/>
    <property type="match status" value="1"/>
</dbReference>
<dbReference type="SUPFAM" id="SSF53335">
    <property type="entry name" value="S-adenosyl-L-methionine-dependent methyltransferases"/>
    <property type="match status" value="1"/>
</dbReference>
<dbReference type="BioCyc" id="MetaCyc:MONOMER-19148"/>
<evidence type="ECO:0000259" key="6">
    <source>
        <dbReference type="Pfam" id="PF00891"/>
    </source>
</evidence>
<dbReference type="PIRSF" id="PIRSF005739">
    <property type="entry name" value="O-mtase"/>
    <property type="match status" value="1"/>
</dbReference>
<dbReference type="FunFam" id="1.10.10.10:FF:000357">
    <property type="entry name" value="Caffeic acid 3-O-methyltransferase"/>
    <property type="match status" value="1"/>
</dbReference>
<organism evidence="8">
    <name type="scientific">Forsythia koreana</name>
    <dbReference type="NCBI Taxonomy" id="205692"/>
    <lineage>
        <taxon>Eukaryota</taxon>
        <taxon>Viridiplantae</taxon>
        <taxon>Streptophyta</taxon>
        <taxon>Embryophyta</taxon>
        <taxon>Tracheophyta</taxon>
        <taxon>Spermatophyta</taxon>
        <taxon>Magnoliopsida</taxon>
        <taxon>eudicotyledons</taxon>
        <taxon>Gunneridae</taxon>
        <taxon>Pentapetalae</taxon>
        <taxon>asterids</taxon>
        <taxon>lamiids</taxon>
        <taxon>Lamiales</taxon>
        <taxon>Oleaceae</taxon>
        <taxon>Forsythieae</taxon>
        <taxon>Forsythia</taxon>
    </lineage>
</organism>
<dbReference type="GO" id="GO:0032259">
    <property type="term" value="P:methylation"/>
    <property type="evidence" value="ECO:0007669"/>
    <property type="project" value="UniProtKB-KW"/>
</dbReference>
<dbReference type="SUPFAM" id="SSF46785">
    <property type="entry name" value="Winged helix' DNA-binding domain"/>
    <property type="match status" value="1"/>
</dbReference>
<dbReference type="InterPro" id="IPR029063">
    <property type="entry name" value="SAM-dependent_MTases_sf"/>
</dbReference>
<dbReference type="GO" id="GO:0046983">
    <property type="term" value="F:protein dimerization activity"/>
    <property type="evidence" value="ECO:0007669"/>
    <property type="project" value="InterPro"/>
</dbReference>
<dbReference type="GO" id="GO:0008171">
    <property type="term" value="F:O-methyltransferase activity"/>
    <property type="evidence" value="ECO:0007669"/>
    <property type="project" value="InterPro"/>
</dbReference>
<dbReference type="InterPro" id="IPR012967">
    <property type="entry name" value="COMT_dimerisation"/>
</dbReference>
<dbReference type="Pfam" id="PF08100">
    <property type="entry name" value="Dimerisation"/>
    <property type="match status" value="1"/>
</dbReference>
<dbReference type="GO" id="GO:0009813">
    <property type="term" value="P:flavonoid biosynthetic process"/>
    <property type="evidence" value="ECO:0007669"/>
    <property type="project" value="UniProtKB-ARBA"/>
</dbReference>
<dbReference type="FunFam" id="3.40.50.150:FF:000061">
    <property type="entry name" value="Caffeic acid O-methyltransferase"/>
    <property type="match status" value="1"/>
</dbReference>
<evidence type="ECO:0000313" key="8">
    <source>
        <dbReference type="EMBL" id="BAP75321.1"/>
    </source>
</evidence>
<name>A0A097ZL30_9LAMI</name>
<dbReference type="InterPro" id="IPR036390">
    <property type="entry name" value="WH_DNA-bd_sf"/>
</dbReference>
<evidence type="ECO:0000256" key="2">
    <source>
        <dbReference type="ARBA" id="ARBA00022679"/>
    </source>
</evidence>
<keyword evidence="1 8" id="KW-0489">Methyltransferase</keyword>
<dbReference type="Gene3D" id="3.40.50.150">
    <property type="entry name" value="Vaccinia Virus protein VP39"/>
    <property type="match status" value="1"/>
</dbReference>
<reference evidence="8" key="1">
    <citation type="submission" date="2013-10" db="EMBL/GenBank/DDBJ databases">
        <title>Characterization of matairesinol specific O-methyltransferases from Anthriscus sylvestris and Forsythia koreana.</title>
        <authorList>
            <person name="Umezawa T."/>
            <person name="Ragamustari S.K."/>
            <person name="Yamamura M."/>
            <person name="Ono E."/>
            <person name="Hattori T."/>
            <person name="Suzuki S."/>
        </authorList>
    </citation>
    <scope>NUCLEOTIDE SEQUENCE</scope>
</reference>
<dbReference type="EMBL" id="AB857335">
    <property type="protein sequence ID" value="BAP75321.1"/>
    <property type="molecule type" value="Genomic_DNA"/>
</dbReference>
<dbReference type="InterPro" id="IPR001077">
    <property type="entry name" value="COMT_C"/>
</dbReference>